<evidence type="ECO:0000313" key="3">
    <source>
        <dbReference type="Proteomes" id="UP000308744"/>
    </source>
</evidence>
<accession>A0A4U2XZZ5</accession>
<dbReference type="Proteomes" id="UP000308744">
    <property type="component" value="Unassembled WGS sequence"/>
</dbReference>
<sequence length="118" mass="13578">MIEVQRPKVVYAEAVEVSKDTVLVKDLATVLRQKGVNIGEVRLFRWLRDNGYLCKQRGDMWNMPTQRSLELGVIVVKHGLRTGNNREMKKIRTPKITGKGQIYFVNKILAEHGLLVIY</sequence>
<dbReference type="RefSeq" id="WP_153063494.1">
    <property type="nucleotide sequence ID" value="NZ_PYWM01000019.1"/>
</dbReference>
<gene>
    <name evidence="2" type="ORF">FC756_23030</name>
</gene>
<dbReference type="InterPro" id="IPR005039">
    <property type="entry name" value="Ant_C"/>
</dbReference>
<feature type="domain" description="Antirepressor protein C-terminal" evidence="1">
    <location>
        <begin position="2"/>
        <end position="109"/>
    </location>
</feature>
<dbReference type="GO" id="GO:0003677">
    <property type="term" value="F:DNA binding"/>
    <property type="evidence" value="ECO:0007669"/>
    <property type="project" value="InterPro"/>
</dbReference>
<evidence type="ECO:0000259" key="1">
    <source>
        <dbReference type="Pfam" id="PF03374"/>
    </source>
</evidence>
<comment type="caution">
    <text evidence="2">The sequence shown here is derived from an EMBL/GenBank/DDBJ whole genome shotgun (WGS) entry which is preliminary data.</text>
</comment>
<evidence type="ECO:0000313" key="2">
    <source>
        <dbReference type="EMBL" id="TKI53626.1"/>
    </source>
</evidence>
<dbReference type="EMBL" id="SZPU01000105">
    <property type="protein sequence ID" value="TKI53626.1"/>
    <property type="molecule type" value="Genomic_DNA"/>
</dbReference>
<dbReference type="Pfam" id="PF03374">
    <property type="entry name" value="ANT"/>
    <property type="match status" value="1"/>
</dbReference>
<organism evidence="2 3">
    <name type="scientific">Lysinibacillus mangiferihumi</name>
    <dbReference type="NCBI Taxonomy" id="1130819"/>
    <lineage>
        <taxon>Bacteria</taxon>
        <taxon>Bacillati</taxon>
        <taxon>Bacillota</taxon>
        <taxon>Bacilli</taxon>
        <taxon>Bacillales</taxon>
        <taxon>Bacillaceae</taxon>
        <taxon>Lysinibacillus</taxon>
    </lineage>
</organism>
<reference evidence="2 3" key="1">
    <citation type="submission" date="2019-04" db="EMBL/GenBank/DDBJ databases">
        <title>Lysinibacillus genome sequencing.</title>
        <authorList>
            <person name="Dunlap C."/>
        </authorList>
    </citation>
    <scope>NUCLEOTIDE SEQUENCE [LARGE SCALE GENOMIC DNA]</scope>
    <source>
        <strain evidence="2 3">CCTCC AB 2010389</strain>
    </source>
</reference>
<keyword evidence="3" id="KW-1185">Reference proteome</keyword>
<dbReference type="AlphaFoldDB" id="A0A4U2XZZ5"/>
<name>A0A4U2XZZ5_9BACI</name>
<proteinExistence type="predicted"/>
<protein>
    <submittedName>
        <fullName evidence="2">Oxidoreductase</fullName>
    </submittedName>
</protein>